<organism evidence="2 3">
    <name type="scientific">Streptomyces aidingensis</name>
    <dbReference type="NCBI Taxonomy" id="910347"/>
    <lineage>
        <taxon>Bacteria</taxon>
        <taxon>Bacillati</taxon>
        <taxon>Actinomycetota</taxon>
        <taxon>Actinomycetes</taxon>
        <taxon>Kitasatosporales</taxon>
        <taxon>Streptomycetaceae</taxon>
        <taxon>Streptomyces</taxon>
    </lineage>
</organism>
<feature type="region of interest" description="Disordered" evidence="1">
    <location>
        <begin position="1"/>
        <end position="41"/>
    </location>
</feature>
<evidence type="ECO:0000313" key="3">
    <source>
        <dbReference type="Proteomes" id="UP000199207"/>
    </source>
</evidence>
<evidence type="ECO:0008006" key="4">
    <source>
        <dbReference type="Google" id="ProtNLM"/>
    </source>
</evidence>
<sequence>MTTPEDQNSPRPADPPADAADSTAGSTADSTGDGAGDAAHERLEQAVRAAEGALIEFEIAVESFRIEVENFARLHEERLGPLHSRLEELDARIAEAVAARTGDPEDRRRAADARALLAPMPGVSALFGDWMDGDGMRPDAVDMLTERPVRTPPRVRPGEEARKLFRELIRRCHPDLVTDEREQQRRAAFVTRVNQAYARGDAEELRALTEEWAAGPPPPATPLARAEELLARLEWLAGRKEMLAGFVRELEAGAIGSMLRLAQDDPDGLLDEIAADLRRKIAEREETLARERAGSGGGG</sequence>
<evidence type="ECO:0000256" key="1">
    <source>
        <dbReference type="SAM" id="MobiDB-lite"/>
    </source>
</evidence>
<feature type="compositionally biased region" description="Polar residues" evidence="1">
    <location>
        <begin position="1"/>
        <end position="10"/>
    </location>
</feature>
<dbReference type="CDD" id="cd06257">
    <property type="entry name" value="DnaJ"/>
    <property type="match status" value="1"/>
</dbReference>
<dbReference type="RefSeq" id="WP_175541498.1">
    <property type="nucleotide sequence ID" value="NZ_FOLM01000011.1"/>
</dbReference>
<evidence type="ECO:0000313" key="2">
    <source>
        <dbReference type="EMBL" id="SFD23676.1"/>
    </source>
</evidence>
<proteinExistence type="predicted"/>
<accession>A0A1I1QNG8</accession>
<reference evidence="2 3" key="1">
    <citation type="submission" date="2016-10" db="EMBL/GenBank/DDBJ databases">
        <authorList>
            <person name="de Groot N.N."/>
        </authorList>
    </citation>
    <scope>NUCLEOTIDE SEQUENCE [LARGE SCALE GENOMIC DNA]</scope>
    <source>
        <strain evidence="2 3">CGMCC 4.5739</strain>
    </source>
</reference>
<dbReference type="InterPro" id="IPR036869">
    <property type="entry name" value="J_dom_sf"/>
</dbReference>
<name>A0A1I1QNG8_9ACTN</name>
<dbReference type="AlphaFoldDB" id="A0A1I1QNG8"/>
<dbReference type="EMBL" id="FOLM01000011">
    <property type="protein sequence ID" value="SFD23676.1"/>
    <property type="molecule type" value="Genomic_DNA"/>
</dbReference>
<dbReference type="Proteomes" id="UP000199207">
    <property type="component" value="Unassembled WGS sequence"/>
</dbReference>
<gene>
    <name evidence="2" type="ORF">SAMN05421773_111198</name>
</gene>
<keyword evidence="3" id="KW-1185">Reference proteome</keyword>
<feature type="compositionally biased region" description="Low complexity" evidence="1">
    <location>
        <begin position="16"/>
        <end position="32"/>
    </location>
</feature>
<protein>
    <recommendedName>
        <fullName evidence="4">J domain-containing protein</fullName>
    </recommendedName>
</protein>
<dbReference type="STRING" id="910347.SAMN05421773_111198"/>
<dbReference type="SUPFAM" id="SSF46565">
    <property type="entry name" value="Chaperone J-domain"/>
    <property type="match status" value="1"/>
</dbReference>
<dbReference type="InterPro" id="IPR001623">
    <property type="entry name" value="DnaJ_domain"/>
</dbReference>